<keyword evidence="15" id="KW-0175">Coiled coil</keyword>
<dbReference type="InterPro" id="IPR043128">
    <property type="entry name" value="Rev_trsase/Diguanyl_cyclase"/>
</dbReference>
<dbReference type="GO" id="GO:0015074">
    <property type="term" value="P:DNA integration"/>
    <property type="evidence" value="ECO:0007669"/>
    <property type="project" value="UniProtKB-KW"/>
</dbReference>
<evidence type="ECO:0008006" key="20">
    <source>
        <dbReference type="Google" id="ProtNLM"/>
    </source>
</evidence>
<feature type="domain" description="Integrase catalytic" evidence="18">
    <location>
        <begin position="1118"/>
        <end position="1277"/>
    </location>
</feature>
<keyword evidence="2" id="KW-0808">Transferase</keyword>
<dbReference type="PANTHER" id="PTHR37984:SF5">
    <property type="entry name" value="PROTEIN NYNRIN-LIKE"/>
    <property type="match status" value="1"/>
</dbReference>
<keyword evidence="11" id="KW-0695">RNA-directed DNA polymerase</keyword>
<keyword evidence="14" id="KW-0233">DNA recombination</keyword>
<evidence type="ECO:0000256" key="3">
    <source>
        <dbReference type="ARBA" id="ARBA00022695"/>
    </source>
</evidence>
<dbReference type="GO" id="GO:0046872">
    <property type="term" value="F:metal ion binding"/>
    <property type="evidence" value="ECO:0007669"/>
    <property type="project" value="UniProtKB-KW"/>
</dbReference>
<keyword evidence="13" id="KW-0238">DNA-binding</keyword>
<dbReference type="InterPro" id="IPR041588">
    <property type="entry name" value="Integrase_H2C2"/>
</dbReference>
<dbReference type="GO" id="GO:0004190">
    <property type="term" value="F:aspartic-type endopeptidase activity"/>
    <property type="evidence" value="ECO:0007669"/>
    <property type="project" value="UniProtKB-KW"/>
</dbReference>
<dbReference type="PANTHER" id="PTHR37984">
    <property type="entry name" value="PROTEIN CBG26694"/>
    <property type="match status" value="1"/>
</dbReference>
<dbReference type="Pfam" id="PF17921">
    <property type="entry name" value="Integrase_H2C2"/>
    <property type="match status" value="1"/>
</dbReference>
<keyword evidence="8" id="KW-0378">Hydrolase</keyword>
<evidence type="ECO:0000256" key="8">
    <source>
        <dbReference type="ARBA" id="ARBA00022801"/>
    </source>
</evidence>
<name>A0A2N9IX93_FAGSY</name>
<evidence type="ECO:0000256" key="12">
    <source>
        <dbReference type="ARBA" id="ARBA00022932"/>
    </source>
</evidence>
<dbReference type="Gene3D" id="1.10.340.70">
    <property type="match status" value="1"/>
</dbReference>
<accession>A0A2N9IX93</accession>
<keyword evidence="4" id="KW-0540">Nuclease</keyword>
<keyword evidence="9" id="KW-0460">Magnesium</keyword>
<evidence type="ECO:0000256" key="1">
    <source>
        <dbReference type="ARBA" id="ARBA00022670"/>
    </source>
</evidence>
<dbReference type="GO" id="GO:0006508">
    <property type="term" value="P:proteolysis"/>
    <property type="evidence" value="ECO:0007669"/>
    <property type="project" value="UniProtKB-KW"/>
</dbReference>
<dbReference type="GO" id="GO:0003964">
    <property type="term" value="F:RNA-directed DNA polymerase activity"/>
    <property type="evidence" value="ECO:0007669"/>
    <property type="project" value="UniProtKB-KW"/>
</dbReference>
<dbReference type="EMBL" id="OIVN01006272">
    <property type="protein sequence ID" value="SPD29502.1"/>
    <property type="molecule type" value="Genomic_DNA"/>
</dbReference>
<gene>
    <name evidence="19" type="ORF">FSB_LOCUS57384</name>
</gene>
<dbReference type="Gene3D" id="3.30.420.10">
    <property type="entry name" value="Ribonuclease H-like superfamily/Ribonuclease H"/>
    <property type="match status" value="1"/>
</dbReference>
<dbReference type="InterPro" id="IPR012337">
    <property type="entry name" value="RNaseH-like_sf"/>
</dbReference>
<keyword evidence="7" id="KW-0255">Endonuclease</keyword>
<dbReference type="GO" id="GO:0004519">
    <property type="term" value="F:endonuclease activity"/>
    <property type="evidence" value="ECO:0007669"/>
    <property type="project" value="UniProtKB-KW"/>
</dbReference>
<evidence type="ECO:0000256" key="9">
    <source>
        <dbReference type="ARBA" id="ARBA00022842"/>
    </source>
</evidence>
<dbReference type="Pfam" id="PF24626">
    <property type="entry name" value="SH3_Tf2-1"/>
    <property type="match status" value="1"/>
</dbReference>
<proteinExistence type="predicted"/>
<evidence type="ECO:0000313" key="19">
    <source>
        <dbReference type="EMBL" id="SPD29502.1"/>
    </source>
</evidence>
<dbReference type="InterPro" id="IPR056924">
    <property type="entry name" value="SH3_Tf2-1"/>
</dbReference>
<keyword evidence="16" id="KW-0732">Signal</keyword>
<dbReference type="InterPro" id="IPR036397">
    <property type="entry name" value="RNaseH_sf"/>
</dbReference>
<reference evidence="19" key="1">
    <citation type="submission" date="2018-02" db="EMBL/GenBank/DDBJ databases">
        <authorList>
            <person name="Cohen D.B."/>
            <person name="Kent A.D."/>
        </authorList>
    </citation>
    <scope>NUCLEOTIDE SEQUENCE</scope>
</reference>
<keyword evidence="6" id="KW-0064">Aspartyl protease</keyword>
<keyword evidence="1" id="KW-0645">Protease</keyword>
<evidence type="ECO:0000256" key="10">
    <source>
        <dbReference type="ARBA" id="ARBA00022908"/>
    </source>
</evidence>
<feature type="signal peptide" evidence="16">
    <location>
        <begin position="1"/>
        <end position="30"/>
    </location>
</feature>
<dbReference type="PROSITE" id="PS50994">
    <property type="entry name" value="INTEGRASE"/>
    <property type="match status" value="1"/>
</dbReference>
<evidence type="ECO:0000256" key="6">
    <source>
        <dbReference type="ARBA" id="ARBA00022750"/>
    </source>
</evidence>
<dbReference type="GO" id="GO:0006310">
    <property type="term" value="P:DNA recombination"/>
    <property type="evidence" value="ECO:0007669"/>
    <property type="project" value="UniProtKB-KW"/>
</dbReference>
<dbReference type="SUPFAM" id="SSF53098">
    <property type="entry name" value="Ribonuclease H-like"/>
    <property type="match status" value="1"/>
</dbReference>
<dbReference type="PROSITE" id="PS50878">
    <property type="entry name" value="RT_POL"/>
    <property type="match status" value="1"/>
</dbReference>
<dbReference type="InterPro" id="IPR000477">
    <property type="entry name" value="RT_dom"/>
</dbReference>
<dbReference type="CDD" id="cd01647">
    <property type="entry name" value="RT_LTR"/>
    <property type="match status" value="1"/>
</dbReference>
<evidence type="ECO:0000256" key="4">
    <source>
        <dbReference type="ARBA" id="ARBA00022722"/>
    </source>
</evidence>
<evidence type="ECO:0000256" key="15">
    <source>
        <dbReference type="SAM" id="Coils"/>
    </source>
</evidence>
<dbReference type="SUPFAM" id="SSF56672">
    <property type="entry name" value="DNA/RNA polymerases"/>
    <property type="match status" value="1"/>
</dbReference>
<dbReference type="GO" id="GO:0003887">
    <property type="term" value="F:DNA-directed DNA polymerase activity"/>
    <property type="evidence" value="ECO:0007669"/>
    <property type="project" value="UniProtKB-KW"/>
</dbReference>
<evidence type="ECO:0000259" key="17">
    <source>
        <dbReference type="PROSITE" id="PS50878"/>
    </source>
</evidence>
<keyword evidence="3" id="KW-0548">Nucleotidyltransferase</keyword>
<evidence type="ECO:0000256" key="14">
    <source>
        <dbReference type="ARBA" id="ARBA00023172"/>
    </source>
</evidence>
<dbReference type="CDD" id="cd00303">
    <property type="entry name" value="retropepsin_like"/>
    <property type="match status" value="1"/>
</dbReference>
<dbReference type="InterPro" id="IPR021109">
    <property type="entry name" value="Peptidase_aspartic_dom_sf"/>
</dbReference>
<dbReference type="Pfam" id="PF00078">
    <property type="entry name" value="RVT_1"/>
    <property type="match status" value="1"/>
</dbReference>
<evidence type="ECO:0000256" key="2">
    <source>
        <dbReference type="ARBA" id="ARBA00022679"/>
    </source>
</evidence>
<organism evidence="19">
    <name type="scientific">Fagus sylvatica</name>
    <name type="common">Beechnut</name>
    <dbReference type="NCBI Taxonomy" id="28930"/>
    <lineage>
        <taxon>Eukaryota</taxon>
        <taxon>Viridiplantae</taxon>
        <taxon>Streptophyta</taxon>
        <taxon>Embryophyta</taxon>
        <taxon>Tracheophyta</taxon>
        <taxon>Spermatophyta</taxon>
        <taxon>Magnoliopsida</taxon>
        <taxon>eudicotyledons</taxon>
        <taxon>Gunneridae</taxon>
        <taxon>Pentapetalae</taxon>
        <taxon>rosids</taxon>
        <taxon>fabids</taxon>
        <taxon>Fagales</taxon>
        <taxon>Fagaceae</taxon>
        <taxon>Fagus</taxon>
    </lineage>
</organism>
<keyword evidence="12" id="KW-0239">DNA-directed DNA polymerase</keyword>
<dbReference type="Gene3D" id="3.30.70.270">
    <property type="match status" value="2"/>
</dbReference>
<dbReference type="GO" id="GO:0003677">
    <property type="term" value="F:DNA binding"/>
    <property type="evidence" value="ECO:0007669"/>
    <property type="project" value="UniProtKB-KW"/>
</dbReference>
<feature type="domain" description="Reverse transcriptase" evidence="17">
    <location>
        <begin position="643"/>
        <end position="823"/>
    </location>
</feature>
<keyword evidence="10" id="KW-0229">DNA integration</keyword>
<dbReference type="Gene3D" id="2.40.70.10">
    <property type="entry name" value="Acid Proteases"/>
    <property type="match status" value="1"/>
</dbReference>
<dbReference type="InterPro" id="IPR001584">
    <property type="entry name" value="Integrase_cat-core"/>
</dbReference>
<feature type="chain" id="PRO_5014750803" description="Integrase catalytic domain-containing protein" evidence="16">
    <location>
        <begin position="31"/>
        <end position="1562"/>
    </location>
</feature>
<keyword evidence="5" id="KW-0479">Metal-binding</keyword>
<evidence type="ECO:0000256" key="7">
    <source>
        <dbReference type="ARBA" id="ARBA00022759"/>
    </source>
</evidence>
<protein>
    <recommendedName>
        <fullName evidence="20">Integrase catalytic domain-containing protein</fullName>
    </recommendedName>
</protein>
<evidence type="ECO:0000256" key="5">
    <source>
        <dbReference type="ARBA" id="ARBA00022723"/>
    </source>
</evidence>
<dbReference type="InterPro" id="IPR043502">
    <property type="entry name" value="DNA/RNA_pol_sf"/>
</dbReference>
<dbReference type="InterPro" id="IPR050951">
    <property type="entry name" value="Retrovirus_Pol_polyprotein"/>
</dbReference>
<dbReference type="FunFam" id="3.10.10.10:FF:000007">
    <property type="entry name" value="Retrovirus-related Pol polyprotein from transposon 17.6-like Protein"/>
    <property type="match status" value="1"/>
</dbReference>
<evidence type="ECO:0000256" key="11">
    <source>
        <dbReference type="ARBA" id="ARBA00022918"/>
    </source>
</evidence>
<sequence length="1562" mass="177419">MEVKNTKGGTYPLALFVMLMLLLNAYCCNAAVLVKSNTTIRCNGRLDECLIEDDLELEFLVNPYISLVLADSGKSVGEFDAEKDSDQSCGTECSKHAILKLSSEEENKKIVEEAKMLSFTELNKIPIATKLSGVELGLSLEGGAIPSGSSSWTGERSRVVAPMAVDWCLAVQALKEFECFREREKGNPFIWYQSYIRAMVETRGGAQIGVLEENMQRVQQQEVMKRLPVVEQPAVQPRQEEQSPNRVQANLGEQIPIAPREAHGVPLGAEVRNAMPMRPLNQEFRVKANQPRVGMQTGEFFKNGQNGPILGEFGDLIEERRNVRNNARFMPPFQGHFDTPYEEPWLGRRQGRQQGQQAQFEPHAALSRHGMHFGDLREEQWGLNDQDEAWALQYFHYYQVPEPEKVMHASYHLDEEALVWFQDCEHELHGWNDFVRAIQIRLAVKMQGPRNLGEAYALAKIQEEYLTTVKRSTRPTYEPSRGSWVQSQAQQRAARVENKKRRKKGLCYNCDERWSLDHRCKNRKLYLMEEVEDEEAKLIEIEEEEVEAELEDEKAEITLCAFTHNFMDGTLAKTLKLPIDVERNFGVRVANGQVIRTLGECKEVKFKMQGLHLKLTFNLLELGGCGIVLGKQVWLQGLKEKPNLIQGSKDFKGKATMKGLLLQIMPYGSWRMCVDYRGLNKEMVKDKFPIPVVDELLDELQGAVVFSKLDLRSGYHQIRMREEDIEKMAFKTHEGHYEYLVMPFGLTNAPSTFQALMNEVFRPHLRKFILVFFDDILVYSKGLEEHTAHLKTVLQILALHQLYAKMSKCVFATSEVEYLGHIIYGEGVKTDPKKIAAMVDWPIPKSLKVLRGFLGLTGYYRKFIKGYGQIAFPLTSLLKKDAFLWSDKAEKAFGSSRQLPLAYYSQALKGKNLFLSTYEKGLLALVLVGTPMQQKWISKLLGYHFVVEYKQGKENKVADALSRKKDIDLKTEVEKETTYLQAQTRGHLCAISFPSPTWLDDLRASYEEDEELKSLVSRLQASGEGDGHYTLNQGLLLYNDRCCIGKESGMKIKVLALIHDSPLGGHSGYLKSLHRAKKDWFWHGMKKDIKAYIRGYDTCQRLKHETSKPAGLLQPLAIPPRPWHSISMDFVEGLPTSSKQNVILVIVDRFTKYVHFISLSHPYTASKVAALFLQHVFKLHGLPSSIVSDRDTVFTSLFWEELFRRQGVDLAMSSSYHPQSDGQTEVVNKSLEHYLRAFAADKPSLWVEWLPLAEYWFNTNYHTSTKLSPFEALYGYLPPRLIEFVPGFRVLLEDLLTRVAAVEDLLEHRQQVVGLLEHNLKSMRKKLGKLSPKFYGPYKVIRRVGMVAYKLKLPEGACIHPVFHVSFLKAKLGKTITPISRLPPTDALGEDPDDATWELLFKLQEDYPHLVGKSNTTVHCNGRLNECLIEDDLELEFLVNPYISLVLAGTGKSVGEFDAEKDSDQSCGTECSKHAILKLSSEEENKKIVEEAKMLSFTELNKIPIATKLSGVELGLRLEGGAIPSGSSSWTGERSRVVAPMAVDWCLVVQALSAIVYVEMLR</sequence>
<dbReference type="Gene3D" id="3.10.10.10">
    <property type="entry name" value="HIV Type 1 Reverse Transcriptase, subunit A, domain 1"/>
    <property type="match status" value="1"/>
</dbReference>
<dbReference type="Pfam" id="PF00665">
    <property type="entry name" value="rve"/>
    <property type="match status" value="1"/>
</dbReference>
<evidence type="ECO:0000256" key="16">
    <source>
        <dbReference type="SAM" id="SignalP"/>
    </source>
</evidence>
<evidence type="ECO:0000256" key="13">
    <source>
        <dbReference type="ARBA" id="ARBA00023125"/>
    </source>
</evidence>
<evidence type="ECO:0000259" key="18">
    <source>
        <dbReference type="PROSITE" id="PS50994"/>
    </source>
</evidence>
<feature type="coiled-coil region" evidence="15">
    <location>
        <begin position="524"/>
        <end position="556"/>
    </location>
</feature>